<evidence type="ECO:0008006" key="3">
    <source>
        <dbReference type="Google" id="ProtNLM"/>
    </source>
</evidence>
<dbReference type="KEGG" id="peh:Spb1_36290"/>
<evidence type="ECO:0000313" key="2">
    <source>
        <dbReference type="Proteomes" id="UP000315349"/>
    </source>
</evidence>
<dbReference type="AlphaFoldDB" id="A0A518GSX4"/>
<dbReference type="Proteomes" id="UP000315349">
    <property type="component" value="Chromosome"/>
</dbReference>
<accession>A0A518GSX4</accession>
<proteinExistence type="predicted"/>
<dbReference type="SUPFAM" id="SSF48452">
    <property type="entry name" value="TPR-like"/>
    <property type="match status" value="1"/>
</dbReference>
<keyword evidence="2" id="KW-1185">Reference proteome</keyword>
<name>A0A518GSX4_9PLAN</name>
<evidence type="ECO:0000313" key="1">
    <source>
        <dbReference type="EMBL" id="QDV31684.1"/>
    </source>
</evidence>
<reference evidence="1 2" key="1">
    <citation type="submission" date="2019-02" db="EMBL/GenBank/DDBJ databases">
        <title>Deep-cultivation of Planctomycetes and their phenomic and genomic characterization uncovers novel biology.</title>
        <authorList>
            <person name="Wiegand S."/>
            <person name="Jogler M."/>
            <person name="Boedeker C."/>
            <person name="Pinto D."/>
            <person name="Vollmers J."/>
            <person name="Rivas-Marin E."/>
            <person name="Kohn T."/>
            <person name="Peeters S.H."/>
            <person name="Heuer A."/>
            <person name="Rast P."/>
            <person name="Oberbeckmann S."/>
            <person name="Bunk B."/>
            <person name="Jeske O."/>
            <person name="Meyerdierks A."/>
            <person name="Storesund J.E."/>
            <person name="Kallscheuer N."/>
            <person name="Luecker S."/>
            <person name="Lage O.M."/>
            <person name="Pohl T."/>
            <person name="Merkel B.J."/>
            <person name="Hornburger P."/>
            <person name="Mueller R.-W."/>
            <person name="Bruemmer F."/>
            <person name="Labrenz M."/>
            <person name="Spormann A.M."/>
            <person name="Op den Camp H."/>
            <person name="Overmann J."/>
            <person name="Amann R."/>
            <person name="Jetten M.S.M."/>
            <person name="Mascher T."/>
            <person name="Medema M.H."/>
            <person name="Devos D.P."/>
            <person name="Kaster A.-K."/>
            <person name="Ovreas L."/>
            <person name="Rohde M."/>
            <person name="Galperin M.Y."/>
            <person name="Jogler C."/>
        </authorList>
    </citation>
    <scope>NUCLEOTIDE SEQUENCE [LARGE SCALE GENOMIC DNA]</scope>
    <source>
        <strain evidence="1 2">Spb1</strain>
    </source>
</reference>
<sequence length="896" mass="99601">MAQTRLHQVFESSSLDKIHHVPKVVGSVPCLQLWASMFSCSSTRLFQLRFVLHSRIALITGLVLSSVWLSALPLDADDADARYFAGLRERRLFSTAEEVLLRRLEQKREGVESESRTTIELAQTFVAHAQWVLNPERDELLERARRLLDDQIRKQPTPAMQSLLNAEQAFIVATKAELTDADARAASRDDSSSAQTREQLHTAAGALREARERLQPLFKSRQPIPEQTGDRNAAPSLAELRHIDSLLTIRQAQMYLAASSLVDPNRSERIDDLLEAESLTRQLSTQNISEVLQWEGRLILAKAVLLRGEATRAMAMLTALKPAPSPFHEQQRTSGLMELALLQKNYDQALELFRQLKASNNKPSGPVWQLQIEALVGARDLAASQGQTMLADELQAEIRLSLTRIREQLGTVWWDRADRWLHQADIIKELGPELAQAIQQARSAYLDGRKAEALSQYQKAFKTSLSQKRLNAAAELGFIAGSIAVELQDYPLAATLLEQVVGMEKSNKYTGQAAILWAWSLGQIARTEPTPAHQAAAQAALLQNAKQFAGQPAGDEALKSLGLLAIEQHNWIAAKNWLRQIAPTSPLSTTARLTLLDVFEKHQFDLAQKVPDQAAQVWNEVQQLVKDRPAHLPLPEGEIELLVRAAWLAVRQSPPAISNAEEFLHLADDELARLNHEPTTQKLQALQTQARILLIASGPDILAAEKLLTPANLPSSTIAAAVLEGLLQLISTPDLTRQRQLQVLIQKTAEQLEAFSKDWTPEESDRAGLLLTRAWKICSDSKRSSQWALLTIPQVADRPAERRELLQAIGTTLDPAQLAQVVKGLQAAETKLEKGSPEFLALRIDTVQLLVAANDRTVARKLLTATQLIYRQQIKQAPGEIQESLQKLVRELATDK</sequence>
<gene>
    <name evidence="1" type="ORF">Spb1_36290</name>
</gene>
<organism evidence="1 2">
    <name type="scientific">Planctopirus ephydatiae</name>
    <dbReference type="NCBI Taxonomy" id="2528019"/>
    <lineage>
        <taxon>Bacteria</taxon>
        <taxon>Pseudomonadati</taxon>
        <taxon>Planctomycetota</taxon>
        <taxon>Planctomycetia</taxon>
        <taxon>Planctomycetales</taxon>
        <taxon>Planctomycetaceae</taxon>
        <taxon>Planctopirus</taxon>
    </lineage>
</organism>
<dbReference type="EMBL" id="CP036299">
    <property type="protein sequence ID" value="QDV31684.1"/>
    <property type="molecule type" value="Genomic_DNA"/>
</dbReference>
<dbReference type="InterPro" id="IPR011990">
    <property type="entry name" value="TPR-like_helical_dom_sf"/>
</dbReference>
<protein>
    <recommendedName>
        <fullName evidence="3">Anaphase-promoting complex, cyclosome, subunit 3</fullName>
    </recommendedName>
</protein>